<gene>
    <name evidence="1" type="ORF">CRENBAI_002939</name>
</gene>
<dbReference type="PANTHER" id="PTHR46880:SF5">
    <property type="entry name" value="DUF4371 DOMAIN-CONTAINING PROTEIN"/>
    <property type="match status" value="1"/>
</dbReference>
<protein>
    <recommendedName>
        <fullName evidence="3">DUF4371 domain-containing protein</fullName>
    </recommendedName>
</protein>
<dbReference type="EMBL" id="JAHHUM010000589">
    <property type="protein sequence ID" value="KAK5619032.1"/>
    <property type="molecule type" value="Genomic_DNA"/>
</dbReference>
<evidence type="ECO:0008006" key="3">
    <source>
        <dbReference type="Google" id="ProtNLM"/>
    </source>
</evidence>
<keyword evidence="2" id="KW-1185">Reference proteome</keyword>
<dbReference type="AlphaFoldDB" id="A0AAV9SCC6"/>
<name>A0AAV9SCC6_9TELE</name>
<comment type="caution">
    <text evidence="1">The sequence shown here is derived from an EMBL/GenBank/DDBJ whole genome shotgun (WGS) entry which is preliminary data.</text>
</comment>
<organism evidence="1 2">
    <name type="scientific">Crenichthys baileyi</name>
    <name type="common">White River springfish</name>
    <dbReference type="NCBI Taxonomy" id="28760"/>
    <lineage>
        <taxon>Eukaryota</taxon>
        <taxon>Metazoa</taxon>
        <taxon>Chordata</taxon>
        <taxon>Craniata</taxon>
        <taxon>Vertebrata</taxon>
        <taxon>Euteleostomi</taxon>
        <taxon>Actinopterygii</taxon>
        <taxon>Neopterygii</taxon>
        <taxon>Teleostei</taxon>
        <taxon>Neoteleostei</taxon>
        <taxon>Acanthomorphata</taxon>
        <taxon>Ovalentaria</taxon>
        <taxon>Atherinomorphae</taxon>
        <taxon>Cyprinodontiformes</taxon>
        <taxon>Goodeidae</taxon>
        <taxon>Crenichthys</taxon>
    </lineage>
</organism>
<evidence type="ECO:0000313" key="2">
    <source>
        <dbReference type="Proteomes" id="UP001311232"/>
    </source>
</evidence>
<dbReference type="Proteomes" id="UP001311232">
    <property type="component" value="Unassembled WGS sequence"/>
</dbReference>
<evidence type="ECO:0000313" key="1">
    <source>
        <dbReference type="EMBL" id="KAK5619032.1"/>
    </source>
</evidence>
<dbReference type="PANTHER" id="PTHR46880">
    <property type="entry name" value="RAS-ASSOCIATING DOMAIN-CONTAINING PROTEIN"/>
    <property type="match status" value="1"/>
</dbReference>
<sequence>MHQAIASTPGDNVDNAVRRSPVFSLVLDDSIDISNTKRLITYVRYIEDNKIQTKLFRNSEIVDGRADTIVEDVKQLLTEKNLDGNNLQQFALLEQLLCNVVQSRSC</sequence>
<proteinExistence type="predicted"/>
<accession>A0AAV9SCC6</accession>
<reference evidence="1 2" key="1">
    <citation type="submission" date="2021-06" db="EMBL/GenBank/DDBJ databases">
        <authorList>
            <person name="Palmer J.M."/>
        </authorList>
    </citation>
    <scope>NUCLEOTIDE SEQUENCE [LARGE SCALE GENOMIC DNA]</scope>
    <source>
        <strain evidence="1 2">MEX-2019</strain>
        <tissue evidence="1">Muscle</tissue>
    </source>
</reference>